<dbReference type="Gene3D" id="1.10.260.40">
    <property type="entry name" value="lambda repressor-like DNA-binding domains"/>
    <property type="match status" value="1"/>
</dbReference>
<dbReference type="PROSITE" id="PS50943">
    <property type="entry name" value="HTH_CROC1"/>
    <property type="match status" value="1"/>
</dbReference>
<dbReference type="PANTHER" id="PTHR46558:SF11">
    <property type="entry name" value="HTH-TYPE TRANSCRIPTIONAL REGULATOR XRE"/>
    <property type="match status" value="1"/>
</dbReference>
<dbReference type="Pfam" id="PF01381">
    <property type="entry name" value="HTH_3"/>
    <property type="match status" value="1"/>
</dbReference>
<protein>
    <recommendedName>
        <fullName evidence="2">HTH cro/C1-type domain-containing protein</fullName>
    </recommendedName>
</protein>
<dbReference type="InterPro" id="IPR010982">
    <property type="entry name" value="Lambda_DNA-bd_dom_sf"/>
</dbReference>
<dbReference type="EMBL" id="LRDH01000098">
    <property type="protein sequence ID" value="PPV15563.1"/>
    <property type="molecule type" value="Genomic_DNA"/>
</dbReference>
<evidence type="ECO:0000313" key="3">
    <source>
        <dbReference type="EMBL" id="PPV15563.1"/>
    </source>
</evidence>
<keyword evidence="1" id="KW-0238">DNA-binding</keyword>
<evidence type="ECO:0000313" key="4">
    <source>
        <dbReference type="Proteomes" id="UP000238081"/>
    </source>
</evidence>
<sequence length="122" mass="14116">MATFGDRLKILRTENHLTQEELANHFFLNKSSISKYEKNLQLPENNLLREIAKFFDVSLDYLLAISDDRNIITMNKLSSHERAALLIDAKLIEDGYELTESDVDDIVLAAKIVLEQKRHQDK</sequence>
<dbReference type="RefSeq" id="WP_052188368.1">
    <property type="nucleotide sequence ID" value="NZ_JSEG01000010.1"/>
</dbReference>
<dbReference type="GO" id="GO:0003677">
    <property type="term" value="F:DNA binding"/>
    <property type="evidence" value="ECO:0007669"/>
    <property type="project" value="UniProtKB-KW"/>
</dbReference>
<accession>A0A2S7FBS4</accession>
<feature type="domain" description="HTH cro/C1-type" evidence="2">
    <location>
        <begin position="8"/>
        <end position="62"/>
    </location>
</feature>
<dbReference type="SMART" id="SM00530">
    <property type="entry name" value="HTH_XRE"/>
    <property type="match status" value="1"/>
</dbReference>
<dbReference type="Proteomes" id="UP000238081">
    <property type="component" value="Unassembled WGS sequence"/>
</dbReference>
<name>A0A2S7FBS4_CLOBU</name>
<dbReference type="InterPro" id="IPR001387">
    <property type="entry name" value="Cro/C1-type_HTH"/>
</dbReference>
<organism evidence="3 4">
    <name type="scientific">Clostridium butyricum</name>
    <dbReference type="NCBI Taxonomy" id="1492"/>
    <lineage>
        <taxon>Bacteria</taxon>
        <taxon>Bacillati</taxon>
        <taxon>Bacillota</taxon>
        <taxon>Clostridia</taxon>
        <taxon>Eubacteriales</taxon>
        <taxon>Clostridiaceae</taxon>
        <taxon>Clostridium</taxon>
    </lineage>
</organism>
<dbReference type="AlphaFoldDB" id="A0A2S7FBS4"/>
<evidence type="ECO:0000256" key="1">
    <source>
        <dbReference type="ARBA" id="ARBA00023125"/>
    </source>
</evidence>
<dbReference type="PANTHER" id="PTHR46558">
    <property type="entry name" value="TRACRIPTIONAL REGULATORY PROTEIN-RELATED-RELATED"/>
    <property type="match status" value="1"/>
</dbReference>
<comment type="caution">
    <text evidence="3">The sequence shown here is derived from an EMBL/GenBank/DDBJ whole genome shotgun (WGS) entry which is preliminary data.</text>
</comment>
<proteinExistence type="predicted"/>
<dbReference type="CDD" id="cd00093">
    <property type="entry name" value="HTH_XRE"/>
    <property type="match status" value="1"/>
</dbReference>
<gene>
    <name evidence="3" type="ORF">AWN73_11615</name>
</gene>
<dbReference type="SUPFAM" id="SSF47413">
    <property type="entry name" value="lambda repressor-like DNA-binding domains"/>
    <property type="match status" value="1"/>
</dbReference>
<reference evidence="3 4" key="1">
    <citation type="submission" date="2016-01" db="EMBL/GenBank/DDBJ databases">
        <title>Characterization of the Clostridium difficile lineages that are prevalent in Hong Kong and China.</title>
        <authorList>
            <person name="Kwok J.S.-L."/>
            <person name="Lam W.-Y."/>
            <person name="Ip M."/>
            <person name="Chan T.-F."/>
            <person name="Hawkey P.M."/>
            <person name="Tsui S.K.-W."/>
        </authorList>
    </citation>
    <scope>NUCLEOTIDE SEQUENCE [LARGE SCALE GENOMIC DNA]</scope>
    <source>
        <strain evidence="3 4">300064</strain>
    </source>
</reference>
<evidence type="ECO:0000259" key="2">
    <source>
        <dbReference type="PROSITE" id="PS50943"/>
    </source>
</evidence>